<reference evidence="2 3" key="1">
    <citation type="submission" date="2020-10" db="EMBL/GenBank/DDBJ databases">
        <title>Sequencing the genomes of 1000 actinobacteria strains.</title>
        <authorList>
            <person name="Klenk H.-P."/>
        </authorList>
    </citation>
    <scope>NUCLEOTIDE SEQUENCE [LARGE SCALE GENOMIC DNA]</scope>
    <source>
        <strain evidence="2 3">DSM 45157</strain>
    </source>
</reference>
<dbReference type="PROSITE" id="PS51257">
    <property type="entry name" value="PROKAR_LIPOPROTEIN"/>
    <property type="match status" value="1"/>
</dbReference>
<name>A0ABR9HHX1_9ACTN</name>
<evidence type="ECO:0000313" key="3">
    <source>
        <dbReference type="Proteomes" id="UP000598217"/>
    </source>
</evidence>
<comment type="caution">
    <text evidence="2">The sequence shown here is derived from an EMBL/GenBank/DDBJ whole genome shotgun (WGS) entry which is preliminary data.</text>
</comment>
<dbReference type="Proteomes" id="UP000598217">
    <property type="component" value="Unassembled WGS sequence"/>
</dbReference>
<sequence length="396" mass="40754">MRPEKTTMTAGAAGLCALLLAGCSGPAPQEGGPESEETPHGYVEGAEETAEPQSRLVLADTASGEVRLLDLLTEEVTELGRAEGADGITGDGRFAYLHSSGDGTTEVFDSGVWTVDHGDHDHYYRTGPGHVGALDGATASDVVTDTALTSVTGTGGASLVLDRAELEEGTVTAADPLPEDAATALPYAGRLLLIDASDGAVGAVDRDGERNETLDETCTAPRGAAVTRRGLVVGCEEGTLHVTEEDGSLDAGILPHPGTGRTESFQHRPGSAVLASLSTEGDLWVLDLAAAEWRELDHTGAVAVTAVGEGAPVLALDGDGTLHSLDPGTGQERAATPLLDSVDPDRPPALQADTSRAYVNDAGAGLVHEIDYNDDLRAARTFEVGIAPHLMVETGR</sequence>
<dbReference type="EMBL" id="JADBDY010000001">
    <property type="protein sequence ID" value="MBE1458629.1"/>
    <property type="molecule type" value="Genomic_DNA"/>
</dbReference>
<proteinExistence type="predicted"/>
<organism evidence="2 3">
    <name type="scientific">Nocardiopsis terrae</name>
    <dbReference type="NCBI Taxonomy" id="372655"/>
    <lineage>
        <taxon>Bacteria</taxon>
        <taxon>Bacillati</taxon>
        <taxon>Actinomycetota</taxon>
        <taxon>Actinomycetes</taxon>
        <taxon>Streptosporangiales</taxon>
        <taxon>Nocardiopsidaceae</taxon>
        <taxon>Nocardiopsis</taxon>
    </lineage>
</organism>
<evidence type="ECO:0000256" key="1">
    <source>
        <dbReference type="SAM" id="MobiDB-lite"/>
    </source>
</evidence>
<feature type="region of interest" description="Disordered" evidence="1">
    <location>
        <begin position="26"/>
        <end position="52"/>
    </location>
</feature>
<evidence type="ECO:0008006" key="4">
    <source>
        <dbReference type="Google" id="ProtNLM"/>
    </source>
</evidence>
<dbReference type="RefSeq" id="WP_373295644.1">
    <property type="nucleotide sequence ID" value="NZ_BMXJ01000003.1"/>
</dbReference>
<protein>
    <recommendedName>
        <fullName evidence="4">ABC transporter</fullName>
    </recommendedName>
</protein>
<gene>
    <name evidence="2" type="ORF">H4W79_002843</name>
</gene>
<evidence type="ECO:0000313" key="2">
    <source>
        <dbReference type="EMBL" id="MBE1458629.1"/>
    </source>
</evidence>
<accession>A0ABR9HHX1</accession>
<keyword evidence="3" id="KW-1185">Reference proteome</keyword>
<dbReference type="InterPro" id="IPR011044">
    <property type="entry name" value="Quino_amine_DH_bsu"/>
</dbReference>
<dbReference type="SUPFAM" id="SSF50969">
    <property type="entry name" value="YVTN repeat-like/Quinoprotein amine dehydrogenase"/>
    <property type="match status" value="1"/>
</dbReference>